<feature type="region of interest" description="Disordered" evidence="1">
    <location>
        <begin position="312"/>
        <end position="346"/>
    </location>
</feature>
<dbReference type="OrthoDB" id="6493944at2759"/>
<evidence type="ECO:0000313" key="3">
    <source>
        <dbReference type="Proteomes" id="UP000813463"/>
    </source>
</evidence>
<dbReference type="PANTHER" id="PTHR45978:SF7">
    <property type="entry name" value="SPX DOMAIN-CONTAINING PROTEIN 4"/>
    <property type="match status" value="1"/>
</dbReference>
<feature type="compositionally biased region" description="Low complexity" evidence="1">
    <location>
        <begin position="43"/>
        <end position="67"/>
    </location>
</feature>
<feature type="compositionally biased region" description="Polar residues" evidence="1">
    <location>
        <begin position="241"/>
        <end position="260"/>
    </location>
</feature>
<dbReference type="CDD" id="cd14481">
    <property type="entry name" value="SPX_AtSPX1_like"/>
    <property type="match status" value="1"/>
</dbReference>
<reference evidence="3" key="1">
    <citation type="journal article" date="2021" name="Nat. Commun.">
        <title>Genomic analyses provide insights into spinach domestication and the genetic basis of agronomic traits.</title>
        <authorList>
            <person name="Cai X."/>
            <person name="Sun X."/>
            <person name="Xu C."/>
            <person name="Sun H."/>
            <person name="Wang X."/>
            <person name="Ge C."/>
            <person name="Zhang Z."/>
            <person name="Wang Q."/>
            <person name="Fei Z."/>
            <person name="Jiao C."/>
            <person name="Wang Q."/>
        </authorList>
    </citation>
    <scope>NUCLEOTIDE SEQUENCE [LARGE SCALE GENOMIC DNA]</scope>
    <source>
        <strain evidence="3">cv. Varoflay</strain>
    </source>
</reference>
<dbReference type="Proteomes" id="UP000813463">
    <property type="component" value="Chromosome 2"/>
</dbReference>
<reference evidence="4" key="2">
    <citation type="submission" date="2025-08" db="UniProtKB">
        <authorList>
            <consortium name="RefSeq"/>
        </authorList>
    </citation>
    <scope>IDENTIFICATION</scope>
    <source>
        <tissue evidence="4">Leaf</tissue>
    </source>
</reference>
<dbReference type="PANTHER" id="PTHR45978">
    <property type="entry name" value="SPX DOMAIN-CONTAINING PROTEIN 3"/>
    <property type="match status" value="1"/>
</dbReference>
<dbReference type="InterPro" id="IPR031142">
    <property type="entry name" value="SPX_prot"/>
</dbReference>
<dbReference type="PROSITE" id="PS51382">
    <property type="entry name" value="SPX"/>
    <property type="match status" value="1"/>
</dbReference>
<dbReference type="GeneID" id="110796486"/>
<sequence length="346" mass="39096">MKFGKEFRTHLEDTLPEWRDKFLCYKPLKKLLKRFPYTISSVNNNNNNNNNNNRNNNAQNQVGAGNNADGGGPSRRHGSESVGSSAPTERSMSLEEFQDWFVRLLNDELDKLNDFYVEKEEEFVIRFQELKENIVRVRENRRDGIPASESEFSEEMMDIRKEFVTIHGEMVLLKNYSSLNFAGLVKILKKYDKRTGGLLRLPFTQLAAHQPFFTTEPLTRLVRECEANLELLFPLEEEVTESMSAPRDQNQADPSLSDITNVPPDASSLGEASHEIYRSTLSAIRTIQGLRTSSTYNPLSFAVIFRDQNDEGSGAVTAENSPSNSSHAPPSEDEETVDQHNAGSAP</sequence>
<feature type="region of interest" description="Disordered" evidence="1">
    <location>
        <begin position="43"/>
        <end position="90"/>
    </location>
</feature>
<feature type="compositionally biased region" description="Low complexity" evidence="1">
    <location>
        <begin position="318"/>
        <end position="329"/>
    </location>
</feature>
<name>A0A9R0IYF8_SPIOL</name>
<proteinExistence type="predicted"/>
<feature type="domain" description="SPX" evidence="2">
    <location>
        <begin position="1"/>
        <end position="205"/>
    </location>
</feature>
<feature type="region of interest" description="Disordered" evidence="1">
    <location>
        <begin position="240"/>
        <end position="269"/>
    </location>
</feature>
<gene>
    <name evidence="4" type="primary">LOC110796486</name>
</gene>
<evidence type="ECO:0000313" key="4">
    <source>
        <dbReference type="RefSeq" id="XP_021857238.1"/>
    </source>
</evidence>
<dbReference type="Pfam" id="PF03105">
    <property type="entry name" value="SPX"/>
    <property type="match status" value="2"/>
</dbReference>
<evidence type="ECO:0000256" key="1">
    <source>
        <dbReference type="SAM" id="MobiDB-lite"/>
    </source>
</evidence>
<organism evidence="3 4">
    <name type="scientific">Spinacia oleracea</name>
    <name type="common">Spinach</name>
    <dbReference type="NCBI Taxonomy" id="3562"/>
    <lineage>
        <taxon>Eukaryota</taxon>
        <taxon>Viridiplantae</taxon>
        <taxon>Streptophyta</taxon>
        <taxon>Embryophyta</taxon>
        <taxon>Tracheophyta</taxon>
        <taxon>Spermatophyta</taxon>
        <taxon>Magnoliopsida</taxon>
        <taxon>eudicotyledons</taxon>
        <taxon>Gunneridae</taxon>
        <taxon>Pentapetalae</taxon>
        <taxon>Caryophyllales</taxon>
        <taxon>Chenopodiaceae</taxon>
        <taxon>Chenopodioideae</taxon>
        <taxon>Anserineae</taxon>
        <taxon>Spinacia</taxon>
    </lineage>
</organism>
<protein>
    <submittedName>
        <fullName evidence="4">SPX domain-containing protein 4</fullName>
    </submittedName>
</protein>
<dbReference type="GO" id="GO:0016036">
    <property type="term" value="P:cellular response to phosphate starvation"/>
    <property type="evidence" value="ECO:0007669"/>
    <property type="project" value="InterPro"/>
</dbReference>
<accession>A0A9R0IYF8</accession>
<feature type="compositionally biased region" description="Polar residues" evidence="1">
    <location>
        <begin position="81"/>
        <end position="90"/>
    </location>
</feature>
<dbReference type="AlphaFoldDB" id="A0A9R0IYF8"/>
<keyword evidence="3" id="KW-1185">Reference proteome</keyword>
<dbReference type="InterPro" id="IPR004331">
    <property type="entry name" value="SPX_dom"/>
</dbReference>
<evidence type="ECO:0000259" key="2">
    <source>
        <dbReference type="PROSITE" id="PS51382"/>
    </source>
</evidence>
<dbReference type="RefSeq" id="XP_021857238.1">
    <property type="nucleotide sequence ID" value="XM_022001546.2"/>
</dbReference>
<dbReference type="KEGG" id="soe:110796486"/>